<dbReference type="SUPFAM" id="SSF48371">
    <property type="entry name" value="ARM repeat"/>
    <property type="match status" value="1"/>
</dbReference>
<dbReference type="InterPro" id="IPR014825">
    <property type="entry name" value="DNA_alkylation"/>
</dbReference>
<name>A0ABW3TZG0_9BACL</name>
<dbReference type="PANTHER" id="PTHR34070:SF1">
    <property type="entry name" value="DNA ALKYLATION REPAIR PROTEIN"/>
    <property type="match status" value="1"/>
</dbReference>
<dbReference type="RefSeq" id="WP_381481623.1">
    <property type="nucleotide sequence ID" value="NZ_JBHTLT010000116.1"/>
</dbReference>
<dbReference type="Pfam" id="PF08713">
    <property type="entry name" value="DNA_alkylation"/>
    <property type="match status" value="1"/>
</dbReference>
<proteinExistence type="predicted"/>
<dbReference type="CDD" id="cd07064">
    <property type="entry name" value="AlkD_like_1"/>
    <property type="match status" value="1"/>
</dbReference>
<dbReference type="Gene3D" id="1.20.1660.10">
    <property type="entry name" value="Hypothetical protein (EF3068)"/>
    <property type="match status" value="1"/>
</dbReference>
<evidence type="ECO:0000313" key="2">
    <source>
        <dbReference type="Proteomes" id="UP001597231"/>
    </source>
</evidence>
<dbReference type="EMBL" id="JBHTLT010000116">
    <property type="protein sequence ID" value="MFD1206191.1"/>
    <property type="molecule type" value="Genomic_DNA"/>
</dbReference>
<dbReference type="Gene3D" id="1.25.40.290">
    <property type="entry name" value="ARM repeat domains"/>
    <property type="match status" value="1"/>
</dbReference>
<keyword evidence="2" id="KW-1185">Reference proteome</keyword>
<reference evidence="2" key="1">
    <citation type="journal article" date="2019" name="Int. J. Syst. Evol. Microbiol.">
        <title>The Global Catalogue of Microorganisms (GCM) 10K type strain sequencing project: providing services to taxonomists for standard genome sequencing and annotation.</title>
        <authorList>
            <consortium name="The Broad Institute Genomics Platform"/>
            <consortium name="The Broad Institute Genome Sequencing Center for Infectious Disease"/>
            <person name="Wu L."/>
            <person name="Ma J."/>
        </authorList>
    </citation>
    <scope>NUCLEOTIDE SEQUENCE [LARGE SCALE GENOMIC DNA]</scope>
    <source>
        <strain evidence="2">CCUG 53915</strain>
    </source>
</reference>
<sequence>MKKQWSHKGIIEKFEICRNVENAGPMKAYMKHHFSFLGIKSPLRKELLRAQFQEYALPNVGEIFNEAWKLYELPEREYQYAAIALLDKMKKHFTTDDYQKLLKFIETKSWWDSVDSIAPHLVGHVVKLDRSYGKTVMLDWSQSDNMWTNRSAILHQLKFKKETDTDLLFKIILQHTKSNEFFIQKAIGWALREYAKTDPVIVKQFVQENTLKPLSRREALKHIGDIA</sequence>
<dbReference type="Proteomes" id="UP001597231">
    <property type="component" value="Unassembled WGS sequence"/>
</dbReference>
<dbReference type="PANTHER" id="PTHR34070">
    <property type="entry name" value="ARMADILLO-TYPE FOLD"/>
    <property type="match status" value="1"/>
</dbReference>
<organism evidence="1 2">
    <name type="scientific">Sporosarcina contaminans</name>
    <dbReference type="NCBI Taxonomy" id="633403"/>
    <lineage>
        <taxon>Bacteria</taxon>
        <taxon>Bacillati</taxon>
        <taxon>Bacillota</taxon>
        <taxon>Bacilli</taxon>
        <taxon>Bacillales</taxon>
        <taxon>Caryophanaceae</taxon>
        <taxon>Sporosarcina</taxon>
    </lineage>
</organism>
<accession>A0ABW3TZG0</accession>
<evidence type="ECO:0000313" key="1">
    <source>
        <dbReference type="EMBL" id="MFD1206191.1"/>
    </source>
</evidence>
<comment type="caution">
    <text evidence="1">The sequence shown here is derived from an EMBL/GenBank/DDBJ whole genome shotgun (WGS) entry which is preliminary data.</text>
</comment>
<protein>
    <submittedName>
        <fullName evidence="1">DNA alkylation repair protein</fullName>
    </submittedName>
</protein>
<dbReference type="InterPro" id="IPR016024">
    <property type="entry name" value="ARM-type_fold"/>
</dbReference>
<gene>
    <name evidence="1" type="ORF">ACFQ38_13920</name>
</gene>